<protein>
    <submittedName>
        <fullName evidence="9">Long-chain fatty acid transport protein</fullName>
    </submittedName>
</protein>
<sequence length="450" mass="48555">MNKTRLFQKSLLAVTIATATLASQQTLAAGFQLNSQSATGLGRAFAGDAVIADNASVMSRNAAAMALFDRTEISLGVNVIDSKVKVKDGTYTRPAGFDALAGSQSVSGTTNDATSVVPNFYVVHPINDEFAVGLGIYSNFGTTNEFDDSWGKGTGVISTITAGPTAGTTPIPGADAFGGTTNVKTTNFALNGSYRINEQWSIGGGIDVIYGEGELKRKSTNMTTLVNGGATGTNGSFTFTNVDASATTVGFNLGTVFEMDENNRFGLSYHYSPEKEVSGTVEYAGNKDIGDLKIPLPSMAEFSGYHRIKDTQFAVHYSLQWIEWSSFERLETTNGVKLKDYKWQDTFHYAIGGTYYINDEWEARAGYMYDQGVQDSLTSVSVPDSDRNWFSIGASYHISKDQTLDAGFTYLVGKDKKVSDIIQTTNGNITLDTTTKATAMLFGLQYTHKF</sequence>
<feature type="signal peptide" evidence="8">
    <location>
        <begin position="1"/>
        <end position="28"/>
    </location>
</feature>
<dbReference type="RefSeq" id="WP_009600158.1">
    <property type="nucleotide sequence ID" value="NZ_AEIU01000050.1"/>
</dbReference>
<evidence type="ECO:0000256" key="5">
    <source>
        <dbReference type="ARBA" id="ARBA00022729"/>
    </source>
</evidence>
<comment type="caution">
    <text evidence="9">The sequence shown here is derived from an EMBL/GenBank/DDBJ whole genome shotgun (WGS) entry which is preliminary data.</text>
</comment>
<evidence type="ECO:0000256" key="6">
    <source>
        <dbReference type="ARBA" id="ARBA00023136"/>
    </source>
</evidence>
<dbReference type="OrthoDB" id="19849at2"/>
<keyword evidence="7" id="KW-0998">Cell outer membrane</keyword>
<evidence type="ECO:0000256" key="2">
    <source>
        <dbReference type="ARBA" id="ARBA00008163"/>
    </source>
</evidence>
<reference evidence="9 10" key="1">
    <citation type="journal article" date="2012" name="Int. J. Syst. Evol. Microbiol.">
        <title>Vibrio caribbeanicus sp. nov., isolated from the marine sponge Scleritoderma cyanea.</title>
        <authorList>
            <person name="Hoffmann M."/>
            <person name="Monday S.R."/>
            <person name="Allard M.W."/>
            <person name="Strain E.A."/>
            <person name="Whittaker P."/>
            <person name="Naum M."/>
            <person name="McCarthy P.J."/>
            <person name="Lopez J.V."/>
            <person name="Fischer M."/>
            <person name="Brown E.W."/>
        </authorList>
    </citation>
    <scope>NUCLEOTIDE SEQUENCE [LARGE SCALE GENOMIC DNA]</scope>
    <source>
        <strain evidence="9 10">ATCC BAA-2122</strain>
    </source>
</reference>
<dbReference type="Pfam" id="PF03349">
    <property type="entry name" value="Toluene_X"/>
    <property type="match status" value="2"/>
</dbReference>
<dbReference type="Proteomes" id="UP000002943">
    <property type="component" value="Unassembled WGS sequence"/>
</dbReference>
<evidence type="ECO:0000256" key="7">
    <source>
        <dbReference type="ARBA" id="ARBA00023237"/>
    </source>
</evidence>
<dbReference type="eggNOG" id="COG2067">
    <property type="taxonomic scope" value="Bacteria"/>
</dbReference>
<keyword evidence="3" id="KW-1134">Transmembrane beta strand</keyword>
<organism evidence="9 10">
    <name type="scientific">Vibrio caribbeanicus ATCC BAA-2122</name>
    <dbReference type="NCBI Taxonomy" id="796620"/>
    <lineage>
        <taxon>Bacteria</taxon>
        <taxon>Pseudomonadati</taxon>
        <taxon>Pseudomonadota</taxon>
        <taxon>Gammaproteobacteria</taxon>
        <taxon>Vibrionales</taxon>
        <taxon>Vibrionaceae</taxon>
        <taxon>Vibrio</taxon>
    </lineage>
</organism>
<dbReference type="AlphaFoldDB" id="E3BGR7"/>
<dbReference type="GO" id="GO:0015483">
    <property type="term" value="F:long-chain fatty acid transporting porin activity"/>
    <property type="evidence" value="ECO:0007669"/>
    <property type="project" value="TreeGrafter"/>
</dbReference>
<comment type="similarity">
    <text evidence="2">Belongs to the OmpP1/FadL family.</text>
</comment>
<dbReference type="GO" id="GO:0009279">
    <property type="term" value="C:cell outer membrane"/>
    <property type="evidence" value="ECO:0007669"/>
    <property type="project" value="UniProtKB-SubCell"/>
</dbReference>
<gene>
    <name evidence="9" type="ORF">VIBC2010_13799</name>
</gene>
<dbReference type="STRING" id="796620.VIBC2010_13799"/>
<accession>E3BGR7</accession>
<evidence type="ECO:0000256" key="3">
    <source>
        <dbReference type="ARBA" id="ARBA00022452"/>
    </source>
</evidence>
<keyword evidence="5 8" id="KW-0732">Signal</keyword>
<name>E3BGR7_9VIBR</name>
<keyword evidence="6" id="KW-0472">Membrane</keyword>
<evidence type="ECO:0000313" key="9">
    <source>
        <dbReference type="EMBL" id="EFP97724.1"/>
    </source>
</evidence>
<dbReference type="PANTHER" id="PTHR35093">
    <property type="entry name" value="OUTER MEMBRANE PROTEIN NMB0088-RELATED"/>
    <property type="match status" value="1"/>
</dbReference>
<dbReference type="SUPFAM" id="SSF56935">
    <property type="entry name" value="Porins"/>
    <property type="match status" value="1"/>
</dbReference>
<keyword evidence="4" id="KW-0812">Transmembrane</keyword>
<comment type="subcellular location">
    <subcellularLocation>
        <location evidence="1">Cell outer membrane</location>
        <topology evidence="1">Multi-pass membrane protein</topology>
    </subcellularLocation>
</comment>
<evidence type="ECO:0000256" key="4">
    <source>
        <dbReference type="ARBA" id="ARBA00022692"/>
    </source>
</evidence>
<dbReference type="Gene3D" id="2.40.160.60">
    <property type="entry name" value="Outer membrane protein transport protein (OMPP1/FadL/TodX)"/>
    <property type="match status" value="1"/>
</dbReference>
<evidence type="ECO:0000256" key="1">
    <source>
        <dbReference type="ARBA" id="ARBA00004571"/>
    </source>
</evidence>
<evidence type="ECO:0000256" key="8">
    <source>
        <dbReference type="SAM" id="SignalP"/>
    </source>
</evidence>
<evidence type="ECO:0000313" key="10">
    <source>
        <dbReference type="Proteomes" id="UP000002943"/>
    </source>
</evidence>
<dbReference type="EMBL" id="AEIU01000050">
    <property type="protein sequence ID" value="EFP97724.1"/>
    <property type="molecule type" value="Genomic_DNA"/>
</dbReference>
<dbReference type="PANTHER" id="PTHR35093:SF1">
    <property type="entry name" value="OUTER MEMBRANE LONG-CHAIN FATTY ACID RECEPTOR FADL FAMILY"/>
    <property type="match status" value="1"/>
</dbReference>
<feature type="chain" id="PRO_5003167315" evidence="8">
    <location>
        <begin position="29"/>
        <end position="450"/>
    </location>
</feature>
<dbReference type="InterPro" id="IPR005017">
    <property type="entry name" value="OMPP1/FadL/TodX"/>
</dbReference>
<keyword evidence="10" id="KW-1185">Reference proteome</keyword>
<proteinExistence type="inferred from homology"/>